<dbReference type="EMBL" id="ASQP01000524">
    <property type="protein sequence ID" value="OMI33657.1"/>
    <property type="molecule type" value="Genomic_DNA"/>
</dbReference>
<protein>
    <recommendedName>
        <fullName evidence="1">DUF7691 domain-containing protein</fullName>
    </recommendedName>
</protein>
<dbReference type="Pfam" id="PF24740">
    <property type="entry name" value="DUF7691"/>
    <property type="match status" value="1"/>
</dbReference>
<evidence type="ECO:0000313" key="3">
    <source>
        <dbReference type="Proteomes" id="UP000186168"/>
    </source>
</evidence>
<name>A0A1R1S5W3_9ACTN</name>
<dbReference type="STRING" id="67365.GCA_001704635_05190"/>
<evidence type="ECO:0000313" key="2">
    <source>
        <dbReference type="EMBL" id="OMI33657.1"/>
    </source>
</evidence>
<dbReference type="AlphaFoldDB" id="A0A1R1S5W3"/>
<organism evidence="2 3">
    <name type="scientific">Streptomyces sparsogenes DSM 40356</name>
    <dbReference type="NCBI Taxonomy" id="1331668"/>
    <lineage>
        <taxon>Bacteria</taxon>
        <taxon>Bacillati</taxon>
        <taxon>Actinomycetota</taxon>
        <taxon>Actinomycetes</taxon>
        <taxon>Kitasatosporales</taxon>
        <taxon>Streptomycetaceae</taxon>
        <taxon>Streptomyces</taxon>
    </lineage>
</organism>
<dbReference type="Proteomes" id="UP000186168">
    <property type="component" value="Unassembled WGS sequence"/>
</dbReference>
<dbReference type="GeneID" id="96742801"/>
<dbReference type="RefSeq" id="WP_065960278.1">
    <property type="nucleotide sequence ID" value="NZ_ASQP01000524.1"/>
</dbReference>
<proteinExistence type="predicted"/>
<keyword evidence="3" id="KW-1185">Reference proteome</keyword>
<accession>A0A1R1S5W3</accession>
<evidence type="ECO:0000259" key="1">
    <source>
        <dbReference type="Pfam" id="PF24740"/>
    </source>
</evidence>
<comment type="caution">
    <text evidence="2">The sequence shown here is derived from an EMBL/GenBank/DDBJ whole genome shotgun (WGS) entry which is preliminary data.</text>
</comment>
<reference evidence="2 3" key="1">
    <citation type="submission" date="2013-05" db="EMBL/GenBank/DDBJ databases">
        <title>Genome sequence of Streptomyces sparsogenes DSM 40356.</title>
        <authorList>
            <person name="Coyne S."/>
            <person name="Seebeck F.P."/>
        </authorList>
    </citation>
    <scope>NUCLEOTIDE SEQUENCE [LARGE SCALE GENOMIC DNA]</scope>
    <source>
        <strain evidence="2 3">DSM 40356</strain>
    </source>
</reference>
<sequence>MSHVITMKTVTLSRVLGYVRGGEYTAQQEEILDTMREWARAHQHRIDHQGIDWGLTVPEALEHLIAGRADAEGASVGYAYYAALMAVLECTGSDPVDMGVYSKPSTCFGLMDEELRTLGVPADLLPTSYLFADFPDLLPYPVPSPTDGYPAIGYLPLAKAKAVADAYKAVLNRLDHRFSLDAKLLADKLDVEHEEWQTALKYGHTMDLLVFCVQG</sequence>
<dbReference type="InterPro" id="IPR056108">
    <property type="entry name" value="DUF7691"/>
</dbReference>
<gene>
    <name evidence="2" type="ORF">SPAR_40337</name>
</gene>
<feature type="domain" description="DUF7691" evidence="1">
    <location>
        <begin position="1"/>
        <end position="212"/>
    </location>
</feature>